<dbReference type="Pfam" id="PF13193">
    <property type="entry name" value="AMP-binding_C"/>
    <property type="match status" value="3"/>
</dbReference>
<dbReference type="FunFam" id="1.10.1200.10:FF:000005">
    <property type="entry name" value="Nonribosomal peptide synthetase 1"/>
    <property type="match status" value="2"/>
</dbReference>
<dbReference type="GO" id="GO:0043041">
    <property type="term" value="P:amino acid activation for nonribosomal peptide biosynthetic process"/>
    <property type="evidence" value="ECO:0007669"/>
    <property type="project" value="UniProtKB-ARBA"/>
</dbReference>
<dbReference type="FunFam" id="3.30.300.30:FF:000015">
    <property type="entry name" value="Nonribosomal peptide synthase SidD"/>
    <property type="match status" value="1"/>
</dbReference>
<dbReference type="SUPFAM" id="SSF56801">
    <property type="entry name" value="Acetyl-CoA synthetase-like"/>
    <property type="match status" value="3"/>
</dbReference>
<dbReference type="SUPFAM" id="SSF53474">
    <property type="entry name" value="alpha/beta-Hydrolases"/>
    <property type="match status" value="1"/>
</dbReference>
<dbReference type="Pfam" id="PF00975">
    <property type="entry name" value="Thioesterase"/>
    <property type="match status" value="1"/>
</dbReference>
<dbReference type="InterPro" id="IPR009081">
    <property type="entry name" value="PP-bd_ACP"/>
</dbReference>
<dbReference type="NCBIfam" id="TIGR01720">
    <property type="entry name" value="NRPS-para261"/>
    <property type="match status" value="1"/>
</dbReference>
<dbReference type="GO" id="GO:0044550">
    <property type="term" value="P:secondary metabolite biosynthetic process"/>
    <property type="evidence" value="ECO:0007669"/>
    <property type="project" value="UniProtKB-ARBA"/>
</dbReference>
<dbReference type="Gene3D" id="2.30.38.10">
    <property type="entry name" value="Luciferase, Domain 3"/>
    <property type="match status" value="3"/>
</dbReference>
<dbReference type="NCBIfam" id="NF003417">
    <property type="entry name" value="PRK04813.1"/>
    <property type="match status" value="3"/>
</dbReference>
<dbReference type="InterPro" id="IPR010060">
    <property type="entry name" value="NRPS_synth"/>
</dbReference>
<dbReference type="SUPFAM" id="SSF47336">
    <property type="entry name" value="ACP-like"/>
    <property type="match status" value="3"/>
</dbReference>
<evidence type="ECO:0000313" key="8">
    <source>
        <dbReference type="Proteomes" id="UP000002718"/>
    </source>
</evidence>
<dbReference type="Gene3D" id="3.30.559.10">
    <property type="entry name" value="Chloramphenicol acetyltransferase-like domain"/>
    <property type="match status" value="4"/>
</dbReference>
<accession>Q2Y7Z5</accession>
<proteinExistence type="inferred from homology"/>
<dbReference type="Gene3D" id="3.40.50.980">
    <property type="match status" value="6"/>
</dbReference>
<dbReference type="SUPFAM" id="SSF52777">
    <property type="entry name" value="CoA-dependent acyltransferases"/>
    <property type="match status" value="8"/>
</dbReference>
<dbReference type="NCBIfam" id="TIGR01733">
    <property type="entry name" value="AA-adenyl-dom"/>
    <property type="match status" value="3"/>
</dbReference>
<dbReference type="GO" id="GO:0031177">
    <property type="term" value="F:phosphopantetheine binding"/>
    <property type="evidence" value="ECO:0007669"/>
    <property type="project" value="InterPro"/>
</dbReference>
<dbReference type="FunFam" id="3.30.300.30:FF:000010">
    <property type="entry name" value="Enterobactin synthetase component F"/>
    <property type="match status" value="2"/>
</dbReference>
<dbReference type="STRING" id="323848.Nmul_A1829"/>
<dbReference type="Gene3D" id="3.40.50.1820">
    <property type="entry name" value="alpha/beta hydrolase"/>
    <property type="match status" value="1"/>
</dbReference>
<evidence type="ECO:0000259" key="6">
    <source>
        <dbReference type="PROSITE" id="PS50075"/>
    </source>
</evidence>
<feature type="domain" description="Carrier" evidence="6">
    <location>
        <begin position="3650"/>
        <end position="3727"/>
    </location>
</feature>
<dbReference type="InterPro" id="IPR036736">
    <property type="entry name" value="ACP-like_sf"/>
</dbReference>
<dbReference type="InterPro" id="IPR001242">
    <property type="entry name" value="Condensation_dom"/>
</dbReference>
<gene>
    <name evidence="7" type="ordered locus">Nmul_A1829</name>
</gene>
<dbReference type="Pfam" id="PF00668">
    <property type="entry name" value="Condensation"/>
    <property type="match status" value="4"/>
</dbReference>
<organism evidence="7 8">
    <name type="scientific">Nitrosospira multiformis (strain ATCC 25196 / NCIMB 11849 / C 71)</name>
    <dbReference type="NCBI Taxonomy" id="323848"/>
    <lineage>
        <taxon>Bacteria</taxon>
        <taxon>Pseudomonadati</taxon>
        <taxon>Pseudomonadota</taxon>
        <taxon>Betaproteobacteria</taxon>
        <taxon>Nitrosomonadales</taxon>
        <taxon>Nitrosomonadaceae</taxon>
        <taxon>Nitrosospira</taxon>
    </lineage>
</organism>
<dbReference type="Pfam" id="PF00501">
    <property type="entry name" value="AMP-binding"/>
    <property type="match status" value="3"/>
</dbReference>
<reference evidence="8" key="1">
    <citation type="submission" date="2005-08" db="EMBL/GenBank/DDBJ databases">
        <title>Complete sequence of chromosome 1 of Nitrosospira multiformis ATCC 25196.</title>
        <authorList>
            <person name="Copeland A."/>
            <person name="Lucas S."/>
            <person name="Lapidus A."/>
            <person name="Barry K."/>
            <person name="Detter J.C."/>
            <person name="Glavina T."/>
            <person name="Hammon N."/>
            <person name="Israni S."/>
            <person name="Pitluck S."/>
            <person name="Chain P."/>
            <person name="Malfatti S."/>
            <person name="Shin M."/>
            <person name="Vergez L."/>
            <person name="Schmutz J."/>
            <person name="Larimer F."/>
            <person name="Land M."/>
            <person name="Hauser L."/>
            <person name="Kyrpides N."/>
            <person name="Lykidis A."/>
            <person name="Richardson P."/>
        </authorList>
    </citation>
    <scope>NUCLEOTIDE SEQUENCE [LARGE SCALE GENOMIC DNA]</scope>
    <source>
        <strain evidence="8">ATCC 25196 / NCIMB 11849 / C 71</strain>
    </source>
</reference>
<evidence type="ECO:0000256" key="3">
    <source>
        <dbReference type="ARBA" id="ARBA00022450"/>
    </source>
</evidence>
<keyword evidence="8" id="KW-1185">Reference proteome</keyword>
<dbReference type="FunFam" id="3.40.50.12780:FF:000012">
    <property type="entry name" value="Non-ribosomal peptide synthetase"/>
    <property type="match status" value="3"/>
</dbReference>
<dbReference type="InterPro" id="IPR020802">
    <property type="entry name" value="TesA-like"/>
</dbReference>
<dbReference type="InterPro" id="IPR006162">
    <property type="entry name" value="Ppantetheine_attach_site"/>
</dbReference>
<dbReference type="FunFam" id="3.30.559.30:FF:000001">
    <property type="entry name" value="Non-ribosomal peptide synthetase"/>
    <property type="match status" value="1"/>
</dbReference>
<dbReference type="InterPro" id="IPR025110">
    <property type="entry name" value="AMP-bd_C"/>
</dbReference>
<dbReference type="InterPro" id="IPR045851">
    <property type="entry name" value="AMP-bd_C_sf"/>
</dbReference>
<dbReference type="InterPro" id="IPR020806">
    <property type="entry name" value="PKS_PP-bd"/>
</dbReference>
<dbReference type="Gene3D" id="1.10.1200.10">
    <property type="entry name" value="ACP-like"/>
    <property type="match status" value="3"/>
</dbReference>
<dbReference type="KEGG" id="nmu:Nmul_A1829"/>
<dbReference type="PROSITE" id="PS00455">
    <property type="entry name" value="AMP_BINDING"/>
    <property type="match status" value="3"/>
</dbReference>
<dbReference type="SMART" id="SM00824">
    <property type="entry name" value="PKS_TE"/>
    <property type="match status" value="1"/>
</dbReference>
<dbReference type="InterPro" id="IPR000873">
    <property type="entry name" value="AMP-dep_synth/lig_dom"/>
</dbReference>
<dbReference type="EMBL" id="CP000103">
    <property type="protein sequence ID" value="ABB75126.1"/>
    <property type="molecule type" value="Genomic_DNA"/>
</dbReference>
<dbReference type="Proteomes" id="UP000002718">
    <property type="component" value="Chromosome"/>
</dbReference>
<evidence type="ECO:0000256" key="1">
    <source>
        <dbReference type="ARBA" id="ARBA00001957"/>
    </source>
</evidence>
<dbReference type="PANTHER" id="PTHR45398:SF1">
    <property type="entry name" value="ENZYME, PUTATIVE (JCVI)-RELATED"/>
    <property type="match status" value="1"/>
</dbReference>
<dbReference type="Pfam" id="PF00550">
    <property type="entry name" value="PP-binding"/>
    <property type="match status" value="3"/>
</dbReference>
<evidence type="ECO:0000256" key="4">
    <source>
        <dbReference type="ARBA" id="ARBA00022553"/>
    </source>
</evidence>
<dbReference type="CDD" id="cd17646">
    <property type="entry name" value="A_NRPS_AB3403-like"/>
    <property type="match status" value="1"/>
</dbReference>
<dbReference type="CDD" id="cd17649">
    <property type="entry name" value="A_NRPS_PvdJ-like"/>
    <property type="match status" value="2"/>
</dbReference>
<dbReference type="OrthoDB" id="8612214at2"/>
<dbReference type="InterPro" id="IPR001031">
    <property type="entry name" value="Thioesterase"/>
</dbReference>
<dbReference type="InterPro" id="IPR029058">
    <property type="entry name" value="AB_hydrolase_fold"/>
</dbReference>
<dbReference type="eggNOG" id="COG1020">
    <property type="taxonomic scope" value="Bacteria"/>
</dbReference>
<dbReference type="GO" id="GO:0016874">
    <property type="term" value="F:ligase activity"/>
    <property type="evidence" value="ECO:0007669"/>
    <property type="project" value="UniProtKB-KW"/>
</dbReference>
<dbReference type="FunFam" id="2.30.38.10:FF:000001">
    <property type="entry name" value="Non-ribosomal peptide synthetase PvdI"/>
    <property type="match status" value="3"/>
</dbReference>
<dbReference type="Gene3D" id="3.30.559.30">
    <property type="entry name" value="Nonribosomal peptide synthetase, condensation domain"/>
    <property type="match status" value="4"/>
</dbReference>
<keyword evidence="4" id="KW-0597">Phosphoprotein</keyword>
<dbReference type="FunFam" id="3.40.50.980:FF:000002">
    <property type="entry name" value="Enterobactin synthetase component F"/>
    <property type="match status" value="1"/>
</dbReference>
<feature type="domain" description="Carrier" evidence="6">
    <location>
        <begin position="1029"/>
        <end position="1103"/>
    </location>
</feature>
<dbReference type="InterPro" id="IPR023213">
    <property type="entry name" value="CAT-like_dom_sf"/>
</dbReference>
<dbReference type="SMART" id="SM00823">
    <property type="entry name" value="PKS_PP"/>
    <property type="match status" value="2"/>
</dbReference>
<comment type="cofactor">
    <cofactor evidence="1">
        <name>pantetheine 4'-phosphate</name>
        <dbReference type="ChEBI" id="CHEBI:47942"/>
    </cofactor>
</comment>
<dbReference type="InterPro" id="IPR020845">
    <property type="entry name" value="AMP-binding_CS"/>
</dbReference>
<evidence type="ECO:0000313" key="7">
    <source>
        <dbReference type="EMBL" id="ABB75126.1"/>
    </source>
</evidence>
<dbReference type="FunFam" id="3.40.50.980:FF:000001">
    <property type="entry name" value="Non-ribosomal peptide synthetase"/>
    <property type="match status" value="3"/>
</dbReference>
<dbReference type="CDD" id="cd19543">
    <property type="entry name" value="DCL_NRPS"/>
    <property type="match status" value="2"/>
</dbReference>
<keyword evidence="3" id="KW-0596">Phosphopantetheine</keyword>
<keyword evidence="5" id="KW-0436">Ligase</keyword>
<feature type="domain" description="Carrier" evidence="6">
    <location>
        <begin position="2564"/>
        <end position="2638"/>
    </location>
</feature>
<dbReference type="Gene3D" id="3.30.300.30">
    <property type="match status" value="3"/>
</dbReference>
<evidence type="ECO:0000256" key="2">
    <source>
        <dbReference type="ARBA" id="ARBA00006432"/>
    </source>
</evidence>
<name>Q2Y7Z5_NITMU</name>
<dbReference type="InterPro" id="IPR010071">
    <property type="entry name" value="AA_adenyl_dom"/>
</dbReference>
<dbReference type="CDD" id="cd19531">
    <property type="entry name" value="LCL_NRPS-like"/>
    <property type="match status" value="1"/>
</dbReference>
<comment type="similarity">
    <text evidence="2">Belongs to the ATP-dependent AMP-binding enzyme family.</text>
</comment>
<dbReference type="CDD" id="cd19534">
    <property type="entry name" value="E_NRPS"/>
    <property type="match status" value="1"/>
</dbReference>
<dbReference type="PROSITE" id="PS50075">
    <property type="entry name" value="CARRIER"/>
    <property type="match status" value="3"/>
</dbReference>
<dbReference type="HOGENOM" id="CLU_223888_0_0_4"/>
<protein>
    <submittedName>
        <fullName evidence="7">Amino acid adenylation</fullName>
    </submittedName>
</protein>
<evidence type="ECO:0000256" key="5">
    <source>
        <dbReference type="ARBA" id="ARBA00022598"/>
    </source>
</evidence>
<reference evidence="7 8" key="2">
    <citation type="journal article" date="2008" name="Appl. Environ. Microbiol.">
        <title>Complete genome sequence of Nitrosospira multiformis, an ammonia-oxidizing bacterium from the soil environment.</title>
        <authorList>
            <person name="Norton J.M."/>
            <person name="Klotz M.G."/>
            <person name="Stein L.Y."/>
            <person name="Arp D.J."/>
            <person name="Bottomley P.J."/>
            <person name="Chain P.S."/>
            <person name="Hauser L.J."/>
            <person name="Land M.L."/>
            <person name="Larimer F.W."/>
            <person name="Shin M.W."/>
            <person name="Starkenburg S.R."/>
        </authorList>
    </citation>
    <scope>NUCLEOTIDE SEQUENCE [LARGE SCALE GENOMIC DNA]</scope>
    <source>
        <strain evidence="8">ATCC 25196 / NCIMB 11849 / C 71</strain>
    </source>
</reference>
<dbReference type="PANTHER" id="PTHR45398">
    <property type="match status" value="1"/>
</dbReference>
<sequence>MELNKQDIAERFAALAPEKQKEFLNALKKRGFDFSLLPIVPQKTGNRSALSYAQERHWFLWQLEPLSTAYHLSGGLRLTGRVDIEALRWSFAALGRRHESLRTIFRVNSEGLPEQIIEDEPRLEIPLTDFSGLPLEQARAQAGEEAGRIAGTPFDLTQGPLLRVALIRIAAEEHLLVVVMHHIISDAWSNRIVIDEFAAHYRARVQQEQEGEKQGQEPSLPALPIQYADYAIWQRNWLEAGEKERQLAYWRSQLGEEHPVLQLPTDHPRSSRASYRAARHTFTLPAGLVTRLQRQAQSQGATLFMALLSGFQGLLYRYTGQRDIRVGVPIANRHRAEIENIVGFFVNTQVLRTLMDGRMSLHTLLDQTREAALGAQTHQDLPFERLVEALQPERNLNQNPLFQVMYNHLREDYRALEQLPGLKVENHELSEQAAQFELTLDTVEQPDGRLEATFTYAAELFEPATIGRLGNHYLLLLEQLAEHPQQNLGDIDILSEAERAQLKAWGINEQRYANTEPVHRLIERQVEVQPEAIALIFGDVELSYGELNRRANRLAHRLIRLGVGPEVKVGIAVERSIDMVVGLLATLKAGGAYVPLDPEYPQERLAYMVADSGIGLLLTQSRVRSRIPHSGQYPVLELDRLDLEDESDSNPQAVLHGHNLAYVIYTSGSTGKPKGVSVTHEPLSMHVQSIGKAYGMTTMDRELQFASINFDGAHERWLVPLAFGSALMPRDNDFWSVERTVAEIVKHRITIACFTPNYLHQMAELLGTAGRALPIRSYTVGGEAMSRASFDFVQTTLQPPRIINGYGPTETVITPLISKAYPGTGFESAYMPIGCPVGDRIAYILDSDLNPVPAGVAGELYLGGIGLARGYLNRGGLTADRFIADPFDETGGRLYRTGDLARWRSDGQIEYLGRLDHQVKIRGFRIELGEIETQLLAQPEVREAVVVAREGSSASNPTGGARLIAYVSAHATTDLDAARLREALARTLPDYMLPSMIVVLESLPLNPSGKVDRKALPEPEFTHTEHYEAPQGEAEEVLAGIWGQVLGVAEVGRHDNFFELGGDSILSLQIVTRARRAGWKITPRQLFERQTIASLAAVAMALEVQDATIATLAPIASAQSKEGLSGGGSGRLLSLLPIQAEFFEREIPARHHWNQAALLRSREYLNPAHLGEALEAVVRHHDALRFRFIRNERSQWQQSCGESIAADLLWVRKASADADLEALCNEAQRSLNLVEGPVLRAVLFDMDDRSQRLLLVIHHLVIDGVSWRILLEDLQSAYSQARNAQIIALPEKSGSYEVWSARLQRYVHENREELIYWRSLKGVPVILPCDNPEGASFVCHQRDAVLKLGKAQTRALLKEAPAAYRTHVNDLLLTALGSALCRWSGHKKILIDLEGHGREDLYDIDLSQTVGWFTTLYPVLLDPAGDLAQRIKRIKEDLRRVPNKGVGYGLFKYHGTSEQREVLASLPRPEVVFNYLGQLDASFDESALWTLATESTGDLIDENAPLSHDISINGHVYEGELCLTVSYSDARYHRTTIEAFMNVYQAELETLIAHCTRGIQGLTPSDFPLVEITQRELDSLPVAAAQLEDLYPLSPLQEGILFHSVFDRDDHSVYLNQLRADIEGLEATRFKAAWQDAMACHPVLRTGFVTQDSKPLQWVAKSVELPFVEHDWRAREDKEHREDRERDLEALAQAEYASGFDLAKPPLMRFALVRLADDRYHFIWTIHHLLLDGWSTSQLAGEVLRRYAGRFSPAQEALRGRGEYRRFIEWLQRRDVEVSEAYWRERLKGIREPTRLAVTLPAHRGNSDHEEHFGEHITELPLSLSEGLIQFARRERVTLNTLIQAAWAILLSRYTGKQTVLFGATVAGRPADLPGAEHLLGLFINTLPVSVTLQPEHQVGAWLRDLQAQNLASREHEQTPLYEIQRWLGQSGQGLFDSILVFENYPMDEALRESTPGGPAFSNIRNRESSNYPMMVSVMQNTMLSLGYSYDCRYFSRTTVESIAAQLHRLLDRIAATPTNSPQSLGDIDILGAAERAQLKAWGINEQRYANTEPVHRLIERQVEVQPGAVALIFGDAELSYGELNRRANLLAHRLIRLGVGPEVKVGIAVERSIDMVVGLLATLKAGGAYVPLDPEYPQERLAYMVADSGIGLLLTQSGVRSRIPHSGQYPVLELDRLDLEDESDSNPQAVLHGHNLAYVIYTSGSTGKPKGAGNRHLALYNRLAWMQEAYELGNDDTVLQKTPFSFDVSVWEFFWPLMYGARLAIAAPGDHRDPARLLSLILRQNVTTLHFVPSMLQAFLAHEGIEACVATLRRIICSGEALQAEVQKQVFRKLPGVGLFNLYGPTEAAIDVTQWECVDDRDNSVPIGKPISGLQAYILDVHLNQVPQGVAGELYLGGIGLARGYLNRGGLTADRFIADPFDETGGRLYRTGDLARWRSDGQIEYLGRLDHQVKIRGFRIELGEIETQLLAQPEVREAVVVAREGSNASNPTGGARLIAYVSAHATTDLDAARLREALARTLPDYMLPSMIVVLESLPLNPSGKVDRKALPEPEFTHTEHYEAPQGEAEEVLAGIWGQVLGVAQVGRHDNFFELGGDSILSLQIVTRARRVGWKITPRQLFERQTIASLAEVAETIQETVAALLKPQRGHLHDYLNAGTIAGLALDEDEIEDVYPLSPTQEGMLFHTLETAGDGMGLYVNQLSVEVQGLDPERFTRAWREMVARHPILRTGFLWQAGLGRPLQIVFRKVEVPVIHLDWRGLDKTASRVTPYAEEELKREFDFLAPPLARFALIRLAENRYQLIWTRHHILLDGWADSLLISEWLRCYDGKVLRDVGPDYGHYIRWLAQQDAEATRHFWQGELQAVDGPTLLRKTVGKTEGPEGQESCAGFAQIYTLLGQNETRRLKAFAQRQQITLNTFVQAAWALLLQRHTGKDTVVFGATVAGRPHSLLKSDEIMGMFINTIPVPVEHRSELTVAEYLDLLQKTNARLREHEHASLAEIQRWAGSPGQPLFDSIVVFENYPIDEALRGNELYGLRFGEIEGKGLTGYAMDLQVVVGDRLEIEYCYGCGDFTEAFVLGLRSQMEFLMREMMAHPEWRVGELGWMEKREIGHLLSLGSNAHLETLPSRLSRQFVHNLIEQNAEHHPEAIALLMGEQELSYAELNERANRLAHHLARMGVGPEVRVGVAMERSLEVIVTLLAVLKAGGAYVPLDPEYPVERLSFMVNDSGMSLLLTEEKLLAKLGSGFGVQVWLLDSLDLTAESGSNPDIPLHEHNLAYIIYTSGSTGLPKGVAVAHGPLSMHCQATAGIYGMTPHSCELLFMSFSFDGAHERWLTALTVGAGLAVRDQELWTAEQTYDALHSYGITNAAFPPAYLGQVAEWAAPRSDPPPVELYVFGGEAMPKASYDLVRKTLRPRILINGYGPTETVVTPLIWKTEASNSFDCAYAPIGRPVGERTAYVLDLDMQPVPIGRVGELYIGGYGLARGYLGRAGLTAERFVADPFDGNGGRLYRTGDLVRWLDDGNIEYIGRADHQVKIRGFRIELGEIEACIRELTGLTDVAVVVREGAGGPQLAAYVAPKETTGMVAPVRKGSAGLGSTLKQQLVRRLPEYMVPAHIVILDKLPRLPSGKLDRSALPEPDAVAADTYRAPSTSEARLLAQIWQEVLGVERVGETDNFFALGGDSLSSLKVMARMRNLPGLKFDFKLRDLMQRPTIAGLLGLDVEAPGKTQPLLLLNQRDEKAKVEPLFCIHAGLGTVFDYQPLARHLQGTRTVYGIPCRMLSDPGHRDTSLAQMAADYVQIIRRAQPEGPYHLSGWSLGGTLAAMMAVLLEAEGQEVAFLGLIDSFIPAIDEPEPDDWRQDFSDFVSVVLPGAKIDGADGVFPDGNQKSCLQSLKQPSEETLAGLLDELISAMQASEDAVSPEGAPSSTKKKRGGYADLGASELARIFGIARHLKALAAQASELGCLNIQPTCWWIATRPLSDRLALSRQTGQPELSENEIDTDHFSIIRAEALFIGMESTLRFESARTAIPSKVL</sequence>
<dbReference type="PROSITE" id="PS00012">
    <property type="entry name" value="PHOSPHOPANTETHEINE"/>
    <property type="match status" value="2"/>
</dbReference>
<dbReference type="ESTHER" id="nitmu-q2y7z5">
    <property type="family name" value="Thioesterase"/>
</dbReference>